<dbReference type="PANTHER" id="PTHR24421:SF10">
    <property type="entry name" value="NITRATE_NITRITE SENSOR PROTEIN NARQ"/>
    <property type="match status" value="1"/>
</dbReference>
<proteinExistence type="predicted"/>
<comment type="catalytic activity">
    <reaction evidence="1">
        <text>ATP + protein L-histidine = ADP + protein N-phospho-L-histidine.</text>
        <dbReference type="EC" id="2.7.13.3"/>
    </reaction>
</comment>
<dbReference type="GO" id="GO:0016020">
    <property type="term" value="C:membrane"/>
    <property type="evidence" value="ECO:0007669"/>
    <property type="project" value="InterPro"/>
</dbReference>
<evidence type="ECO:0000256" key="5">
    <source>
        <dbReference type="ARBA" id="ARBA00022741"/>
    </source>
</evidence>
<protein>
    <recommendedName>
        <fullName evidence="2">histidine kinase</fullName>
        <ecNumber evidence="2">2.7.13.3</ecNumber>
    </recommendedName>
</protein>
<dbReference type="Gene3D" id="3.30.565.10">
    <property type="entry name" value="Histidine kinase-like ATPase, C-terminal domain"/>
    <property type="match status" value="1"/>
</dbReference>
<dbReference type="InterPro" id="IPR011712">
    <property type="entry name" value="Sig_transdc_His_kin_sub3_dim/P"/>
</dbReference>
<dbReference type="GO" id="GO:0000155">
    <property type="term" value="F:phosphorelay sensor kinase activity"/>
    <property type="evidence" value="ECO:0007669"/>
    <property type="project" value="InterPro"/>
</dbReference>
<feature type="domain" description="Signal transduction histidine kinase subgroup 3 dimerisation and phosphoacceptor" evidence="10">
    <location>
        <begin position="173"/>
        <end position="240"/>
    </location>
</feature>
<evidence type="ECO:0000256" key="3">
    <source>
        <dbReference type="ARBA" id="ARBA00022553"/>
    </source>
</evidence>
<evidence type="ECO:0000256" key="1">
    <source>
        <dbReference type="ARBA" id="ARBA00000085"/>
    </source>
</evidence>
<evidence type="ECO:0000256" key="2">
    <source>
        <dbReference type="ARBA" id="ARBA00012438"/>
    </source>
</evidence>
<keyword evidence="3" id="KW-0597">Phosphoprotein</keyword>
<dbReference type="GO" id="GO:0005524">
    <property type="term" value="F:ATP binding"/>
    <property type="evidence" value="ECO:0007669"/>
    <property type="project" value="UniProtKB-KW"/>
</dbReference>
<dbReference type="AlphaFoldDB" id="A0A644X7E9"/>
<keyword evidence="9" id="KW-0812">Transmembrane</keyword>
<keyword evidence="6" id="KW-0418">Kinase</keyword>
<sequence>MPRSTYALGCDQVTRLMTILLLVLSLFLLYEKLDVPLMLVFLLVLFSLLLRWRFTFNPLFFLIDATLLVVVSFFQVDATLLLALYIYTFASRIQVFALSPFFLYCLAILPFPLLLFPAVSLLLGLTMALWKKERDIMRQEADELRLKVHRLQEEEEHLLLDYQDAQQLSRLEERNHIAQILHDSLGHELTAAHLTLKAMGSLLVRGEVEKAQDSQAKALDRLENSLDQLKLAVRQLQSDEEAANQRLRQLFEQFSYPVDLHLSGDLELLDPAVRQVLYTAVKEALTNVAKHARPTMVKAHIAVTGATTRLMVENDGLHDQKNSETGNGLRYMRRRVEALGGSVAIQRDQTFRLLVTLPSKKEM</sequence>
<evidence type="ECO:0000256" key="7">
    <source>
        <dbReference type="ARBA" id="ARBA00022840"/>
    </source>
</evidence>
<evidence type="ECO:0000256" key="8">
    <source>
        <dbReference type="SAM" id="Coils"/>
    </source>
</evidence>
<evidence type="ECO:0000259" key="10">
    <source>
        <dbReference type="Pfam" id="PF07730"/>
    </source>
</evidence>
<feature type="transmembrane region" description="Helical" evidence="9">
    <location>
        <begin position="59"/>
        <end position="89"/>
    </location>
</feature>
<evidence type="ECO:0000313" key="11">
    <source>
        <dbReference type="EMBL" id="MPM12085.1"/>
    </source>
</evidence>
<evidence type="ECO:0000256" key="6">
    <source>
        <dbReference type="ARBA" id="ARBA00022777"/>
    </source>
</evidence>
<dbReference type="PANTHER" id="PTHR24421">
    <property type="entry name" value="NITRATE/NITRITE SENSOR PROTEIN NARX-RELATED"/>
    <property type="match status" value="1"/>
</dbReference>
<keyword evidence="8" id="KW-0175">Coiled coil</keyword>
<dbReference type="InterPro" id="IPR050482">
    <property type="entry name" value="Sensor_HK_TwoCompSys"/>
</dbReference>
<organism evidence="11">
    <name type="scientific">bioreactor metagenome</name>
    <dbReference type="NCBI Taxonomy" id="1076179"/>
    <lineage>
        <taxon>unclassified sequences</taxon>
        <taxon>metagenomes</taxon>
        <taxon>ecological metagenomes</taxon>
    </lineage>
</organism>
<evidence type="ECO:0000256" key="9">
    <source>
        <dbReference type="SAM" id="Phobius"/>
    </source>
</evidence>
<accession>A0A644X7E9</accession>
<feature type="coiled-coil region" evidence="8">
    <location>
        <begin position="212"/>
        <end position="253"/>
    </location>
</feature>
<feature type="transmembrane region" description="Helical" evidence="9">
    <location>
        <begin position="35"/>
        <end position="52"/>
    </location>
</feature>
<dbReference type="GO" id="GO:0046983">
    <property type="term" value="F:protein dimerization activity"/>
    <property type="evidence" value="ECO:0007669"/>
    <property type="project" value="InterPro"/>
</dbReference>
<feature type="coiled-coil region" evidence="8">
    <location>
        <begin position="127"/>
        <end position="168"/>
    </location>
</feature>
<keyword evidence="9" id="KW-1133">Transmembrane helix</keyword>
<dbReference type="EMBL" id="VSSQ01001919">
    <property type="protein sequence ID" value="MPM12085.1"/>
    <property type="molecule type" value="Genomic_DNA"/>
</dbReference>
<dbReference type="SUPFAM" id="SSF55874">
    <property type="entry name" value="ATPase domain of HSP90 chaperone/DNA topoisomerase II/histidine kinase"/>
    <property type="match status" value="1"/>
</dbReference>
<gene>
    <name evidence="11" type="ORF">SDC9_58436</name>
</gene>
<feature type="transmembrane region" description="Helical" evidence="9">
    <location>
        <begin position="12"/>
        <end position="29"/>
    </location>
</feature>
<dbReference type="Pfam" id="PF07730">
    <property type="entry name" value="HisKA_3"/>
    <property type="match status" value="1"/>
</dbReference>
<evidence type="ECO:0000256" key="4">
    <source>
        <dbReference type="ARBA" id="ARBA00022679"/>
    </source>
</evidence>
<name>A0A644X7E9_9ZZZZ</name>
<keyword evidence="9" id="KW-0472">Membrane</keyword>
<reference evidence="11" key="1">
    <citation type="submission" date="2019-08" db="EMBL/GenBank/DDBJ databases">
        <authorList>
            <person name="Kucharzyk K."/>
            <person name="Murdoch R.W."/>
            <person name="Higgins S."/>
            <person name="Loffler F."/>
        </authorList>
    </citation>
    <scope>NUCLEOTIDE SEQUENCE</scope>
</reference>
<feature type="transmembrane region" description="Helical" evidence="9">
    <location>
        <begin position="101"/>
        <end position="130"/>
    </location>
</feature>
<dbReference type="CDD" id="cd16917">
    <property type="entry name" value="HATPase_UhpB-NarQ-NarX-like"/>
    <property type="match status" value="1"/>
</dbReference>
<keyword evidence="4" id="KW-0808">Transferase</keyword>
<dbReference type="InterPro" id="IPR036890">
    <property type="entry name" value="HATPase_C_sf"/>
</dbReference>
<keyword evidence="5" id="KW-0547">Nucleotide-binding</keyword>
<dbReference type="EC" id="2.7.13.3" evidence="2"/>
<comment type="caution">
    <text evidence="11">The sequence shown here is derived from an EMBL/GenBank/DDBJ whole genome shotgun (WGS) entry which is preliminary data.</text>
</comment>
<keyword evidence="7" id="KW-0067">ATP-binding</keyword>
<dbReference type="Gene3D" id="1.20.5.1930">
    <property type="match status" value="1"/>
</dbReference>